<feature type="compositionally biased region" description="Polar residues" evidence="1">
    <location>
        <begin position="68"/>
        <end position="84"/>
    </location>
</feature>
<feature type="region of interest" description="Disordered" evidence="1">
    <location>
        <begin position="68"/>
        <end position="93"/>
    </location>
</feature>
<evidence type="ECO:0000256" key="1">
    <source>
        <dbReference type="SAM" id="MobiDB-lite"/>
    </source>
</evidence>
<dbReference type="AlphaFoldDB" id="A0A498LZH7"/>
<comment type="caution">
    <text evidence="2">The sequence shown here is derived from an EMBL/GenBank/DDBJ whole genome shotgun (WGS) entry which is preliminary data.</text>
</comment>
<evidence type="ECO:0000313" key="3">
    <source>
        <dbReference type="Proteomes" id="UP000290572"/>
    </source>
</evidence>
<protein>
    <submittedName>
        <fullName evidence="2">Uncharacterized protein</fullName>
    </submittedName>
</protein>
<proteinExistence type="predicted"/>
<gene>
    <name evidence="2" type="ORF">ROHU_029235</name>
</gene>
<dbReference type="EMBL" id="QBIY01013025">
    <property type="protein sequence ID" value="RXN12782.1"/>
    <property type="molecule type" value="Genomic_DNA"/>
</dbReference>
<keyword evidence="3" id="KW-1185">Reference proteome</keyword>
<sequence length="103" mass="11622">MRAFRGERFVQSLEIGVYFRRTSGYWEVLQEEEGAFWAIGRQLPVDGPADHGSGSAFGLRREGETQPGINMSDCYSMQHQSLPPNQRGAGLRFRHGRVLGRPL</sequence>
<reference evidence="2 3" key="1">
    <citation type="submission" date="2018-03" db="EMBL/GenBank/DDBJ databases">
        <title>Draft genome sequence of Rohu Carp (Labeo rohita).</title>
        <authorList>
            <person name="Das P."/>
            <person name="Kushwaha B."/>
            <person name="Joshi C.G."/>
            <person name="Kumar D."/>
            <person name="Nagpure N.S."/>
            <person name="Sahoo L."/>
            <person name="Das S.P."/>
            <person name="Bit A."/>
            <person name="Patnaik S."/>
            <person name="Meher P.K."/>
            <person name="Jayasankar P."/>
            <person name="Koringa P.G."/>
            <person name="Patel N.V."/>
            <person name="Hinsu A.T."/>
            <person name="Kumar R."/>
            <person name="Pandey M."/>
            <person name="Agarwal S."/>
            <person name="Srivastava S."/>
            <person name="Singh M."/>
            <person name="Iquebal M.A."/>
            <person name="Jaiswal S."/>
            <person name="Angadi U.B."/>
            <person name="Kumar N."/>
            <person name="Raza M."/>
            <person name="Shah T.M."/>
            <person name="Rai A."/>
            <person name="Jena J.K."/>
        </authorList>
    </citation>
    <scope>NUCLEOTIDE SEQUENCE [LARGE SCALE GENOMIC DNA]</scope>
    <source>
        <strain evidence="2">DASCIFA01</strain>
        <tissue evidence="2">Testis</tissue>
    </source>
</reference>
<dbReference type="Proteomes" id="UP000290572">
    <property type="component" value="Unassembled WGS sequence"/>
</dbReference>
<accession>A0A498LZH7</accession>
<organism evidence="2 3">
    <name type="scientific">Labeo rohita</name>
    <name type="common">Indian major carp</name>
    <name type="synonym">Cyprinus rohita</name>
    <dbReference type="NCBI Taxonomy" id="84645"/>
    <lineage>
        <taxon>Eukaryota</taxon>
        <taxon>Metazoa</taxon>
        <taxon>Chordata</taxon>
        <taxon>Craniata</taxon>
        <taxon>Vertebrata</taxon>
        <taxon>Euteleostomi</taxon>
        <taxon>Actinopterygii</taxon>
        <taxon>Neopterygii</taxon>
        <taxon>Teleostei</taxon>
        <taxon>Ostariophysi</taxon>
        <taxon>Cypriniformes</taxon>
        <taxon>Cyprinidae</taxon>
        <taxon>Labeoninae</taxon>
        <taxon>Labeonini</taxon>
        <taxon>Labeo</taxon>
    </lineage>
</organism>
<evidence type="ECO:0000313" key="2">
    <source>
        <dbReference type="EMBL" id="RXN12782.1"/>
    </source>
</evidence>
<name>A0A498LZH7_LABRO</name>